<accession>A0ACB7U2Q0</accession>
<evidence type="ECO:0000313" key="2">
    <source>
        <dbReference type="Proteomes" id="UP000827976"/>
    </source>
</evidence>
<keyword evidence="2" id="KW-1185">Reference proteome</keyword>
<sequence>MHLLRTLATYYQSNQCYLLNHHGLNWTSRLSSSIVQHHGRRYSTDQRSNVRQMSYTGSKTSVIKWTLGLIMTVVVPFWTNKWNNLLKLEDEVKMTTEVVEKVATMAEKASAEIANKLPENSKLKQTILSVEKISEEMAEEAHLALDVFHKVDELKEEVSMFIAPALQPKSHEDNKGKMQNN</sequence>
<name>A0ACB7U2Q0_DIOAL</name>
<proteinExistence type="predicted"/>
<evidence type="ECO:0000313" key="1">
    <source>
        <dbReference type="EMBL" id="KAH7654608.1"/>
    </source>
</evidence>
<dbReference type="Proteomes" id="UP000827976">
    <property type="component" value="Chromosome 19"/>
</dbReference>
<dbReference type="EMBL" id="CM037029">
    <property type="protein sequence ID" value="KAH7654608.1"/>
    <property type="molecule type" value="Genomic_DNA"/>
</dbReference>
<comment type="caution">
    <text evidence="1">The sequence shown here is derived from an EMBL/GenBank/DDBJ whole genome shotgun (WGS) entry which is preliminary data.</text>
</comment>
<reference evidence="2" key="1">
    <citation type="journal article" date="2022" name="Nat. Commun.">
        <title>Chromosome evolution and the genetic basis of agronomically important traits in greater yam.</title>
        <authorList>
            <person name="Bredeson J.V."/>
            <person name="Lyons J.B."/>
            <person name="Oniyinde I.O."/>
            <person name="Okereke N.R."/>
            <person name="Kolade O."/>
            <person name="Nnabue I."/>
            <person name="Nwadili C.O."/>
            <person name="Hribova E."/>
            <person name="Parker M."/>
            <person name="Nwogha J."/>
            <person name="Shu S."/>
            <person name="Carlson J."/>
            <person name="Kariba R."/>
            <person name="Muthemba S."/>
            <person name="Knop K."/>
            <person name="Barton G.J."/>
            <person name="Sherwood A.V."/>
            <person name="Lopez-Montes A."/>
            <person name="Asiedu R."/>
            <person name="Jamnadass R."/>
            <person name="Muchugi A."/>
            <person name="Goodstein D."/>
            <person name="Egesi C.N."/>
            <person name="Featherston J."/>
            <person name="Asfaw A."/>
            <person name="Simpson G.G."/>
            <person name="Dolezel J."/>
            <person name="Hendre P.S."/>
            <person name="Van Deynze A."/>
            <person name="Kumar P.L."/>
            <person name="Obidiegwu J.E."/>
            <person name="Bhattacharjee R."/>
            <person name="Rokhsar D.S."/>
        </authorList>
    </citation>
    <scope>NUCLEOTIDE SEQUENCE [LARGE SCALE GENOMIC DNA]</scope>
    <source>
        <strain evidence="2">cv. TDa95/00328</strain>
    </source>
</reference>
<organism evidence="1 2">
    <name type="scientific">Dioscorea alata</name>
    <name type="common">Purple yam</name>
    <dbReference type="NCBI Taxonomy" id="55571"/>
    <lineage>
        <taxon>Eukaryota</taxon>
        <taxon>Viridiplantae</taxon>
        <taxon>Streptophyta</taxon>
        <taxon>Embryophyta</taxon>
        <taxon>Tracheophyta</taxon>
        <taxon>Spermatophyta</taxon>
        <taxon>Magnoliopsida</taxon>
        <taxon>Liliopsida</taxon>
        <taxon>Dioscoreales</taxon>
        <taxon>Dioscoreaceae</taxon>
        <taxon>Dioscorea</taxon>
    </lineage>
</organism>
<protein>
    <submittedName>
        <fullName evidence="1">Uncharacterized protein</fullName>
    </submittedName>
</protein>
<gene>
    <name evidence="1" type="ORF">IHE45_19G153100</name>
</gene>